<dbReference type="CDD" id="cd04465">
    <property type="entry name" value="S1_RPS1_repeat_ec2_hs2"/>
    <property type="match status" value="1"/>
</dbReference>
<dbReference type="GO" id="GO:0003729">
    <property type="term" value="F:mRNA binding"/>
    <property type="evidence" value="ECO:0007669"/>
    <property type="project" value="TreeGrafter"/>
</dbReference>
<keyword evidence="2" id="KW-0689">Ribosomal protein</keyword>
<evidence type="ECO:0000259" key="7">
    <source>
        <dbReference type="PROSITE" id="PS50126"/>
    </source>
</evidence>
<dbReference type="GO" id="GO:0003735">
    <property type="term" value="F:structural constituent of ribosome"/>
    <property type="evidence" value="ECO:0007669"/>
    <property type="project" value="TreeGrafter"/>
</dbReference>
<evidence type="ECO:0000256" key="6">
    <source>
        <dbReference type="SAM" id="SignalP"/>
    </source>
</evidence>
<reference evidence="8" key="1">
    <citation type="submission" date="2021-01" db="EMBL/GenBank/DDBJ databases">
        <authorList>
            <person name="Corre E."/>
            <person name="Pelletier E."/>
            <person name="Niang G."/>
            <person name="Scheremetjew M."/>
            <person name="Finn R."/>
            <person name="Kale V."/>
            <person name="Holt S."/>
            <person name="Cochrane G."/>
            <person name="Meng A."/>
            <person name="Brown T."/>
            <person name="Cohen L."/>
        </authorList>
    </citation>
    <scope>NUCLEOTIDE SEQUENCE</scope>
    <source>
        <strain evidence="8">CCMP2078</strain>
    </source>
</reference>
<keyword evidence="3" id="KW-0687">Ribonucleoprotein</keyword>
<feature type="domain" description="S1 motif" evidence="7">
    <location>
        <begin position="97"/>
        <end position="166"/>
    </location>
</feature>
<feature type="signal peptide" evidence="6">
    <location>
        <begin position="1"/>
        <end position="17"/>
    </location>
</feature>
<dbReference type="Pfam" id="PF00575">
    <property type="entry name" value="S1"/>
    <property type="match status" value="3"/>
</dbReference>
<dbReference type="InterPro" id="IPR003029">
    <property type="entry name" value="S1_domain"/>
</dbReference>
<evidence type="ECO:0000313" key="8">
    <source>
        <dbReference type="EMBL" id="CAD8261963.1"/>
    </source>
</evidence>
<evidence type="ECO:0000256" key="1">
    <source>
        <dbReference type="ARBA" id="ARBA00006767"/>
    </source>
</evidence>
<comment type="similarity">
    <text evidence="1">Belongs to the bacterial ribosomal protein bS1 family.</text>
</comment>
<proteinExistence type="inferred from homology"/>
<evidence type="ECO:0000256" key="5">
    <source>
        <dbReference type="SAM" id="MobiDB-lite"/>
    </source>
</evidence>
<organism evidence="8">
    <name type="scientific">Pinguiococcus pyrenoidosus</name>
    <dbReference type="NCBI Taxonomy" id="172671"/>
    <lineage>
        <taxon>Eukaryota</taxon>
        <taxon>Sar</taxon>
        <taxon>Stramenopiles</taxon>
        <taxon>Ochrophyta</taxon>
        <taxon>Pinguiophyceae</taxon>
        <taxon>Pinguiochrysidales</taxon>
        <taxon>Pinguiochrysidaceae</taxon>
        <taxon>Pinguiococcus</taxon>
    </lineage>
</organism>
<dbReference type="InterPro" id="IPR050437">
    <property type="entry name" value="Ribos_protein_bS1-like"/>
</dbReference>
<dbReference type="InterPro" id="IPR012340">
    <property type="entry name" value="NA-bd_OB-fold"/>
</dbReference>
<evidence type="ECO:0000256" key="2">
    <source>
        <dbReference type="ARBA" id="ARBA00022980"/>
    </source>
</evidence>
<dbReference type="PROSITE" id="PS50126">
    <property type="entry name" value="S1"/>
    <property type="match status" value="3"/>
</dbReference>
<keyword evidence="6" id="KW-0732">Signal</keyword>
<feature type="chain" id="PRO_5030521428" description="S1 motif domain-containing protein" evidence="6">
    <location>
        <begin position="18"/>
        <end position="431"/>
    </location>
</feature>
<evidence type="ECO:0000256" key="3">
    <source>
        <dbReference type="ARBA" id="ARBA00023274"/>
    </source>
</evidence>
<dbReference type="EMBL" id="HBEA01014989">
    <property type="protein sequence ID" value="CAD8261963.1"/>
    <property type="molecule type" value="Transcribed_RNA"/>
</dbReference>
<dbReference type="SMART" id="SM00316">
    <property type="entry name" value="S1"/>
    <property type="match status" value="3"/>
</dbReference>
<feature type="compositionally biased region" description="Low complexity" evidence="5">
    <location>
        <begin position="405"/>
        <end position="431"/>
    </location>
</feature>
<accession>A0A7R9UCG9</accession>
<protein>
    <recommendedName>
        <fullName evidence="7">S1 motif domain-containing protein</fullName>
    </recommendedName>
</protein>
<gene>
    <name evidence="8" type="ORF">PPYR1160_LOCUS11465</name>
</gene>
<dbReference type="SUPFAM" id="SSF50249">
    <property type="entry name" value="Nucleic acid-binding proteins"/>
    <property type="match status" value="3"/>
</dbReference>
<feature type="coiled-coil region" evidence="4">
    <location>
        <begin position="346"/>
        <end position="373"/>
    </location>
</feature>
<name>A0A7R9UCG9_9STRA</name>
<keyword evidence="4" id="KW-0175">Coiled coil</keyword>
<feature type="domain" description="S1 motif" evidence="7">
    <location>
        <begin position="184"/>
        <end position="247"/>
    </location>
</feature>
<feature type="domain" description="S1 motif" evidence="7">
    <location>
        <begin position="261"/>
        <end position="329"/>
    </location>
</feature>
<dbReference type="PANTHER" id="PTHR10724">
    <property type="entry name" value="30S RIBOSOMAL PROTEIN S1"/>
    <property type="match status" value="1"/>
</dbReference>
<dbReference type="GO" id="GO:0006412">
    <property type="term" value="P:translation"/>
    <property type="evidence" value="ECO:0007669"/>
    <property type="project" value="TreeGrafter"/>
</dbReference>
<evidence type="ECO:0000256" key="4">
    <source>
        <dbReference type="SAM" id="Coils"/>
    </source>
</evidence>
<sequence>MIYKVGTVLAVLALGHAFVPARPPVRNSVIVKMSLETADAEVEGAEPGPLPPTRFTNLAAKWKGQVLREETDEELAGFSYDDFENIFEDTLRRFVRGDRVTGSVVQIDPEGALVEIGAKSTALLTQKEAGLRSVGSVENVVSIGEEREFEVIGEDQVSGQLLVSIKQIEFREAWDRMIQYQAEDVVMDATVLGTNRGGCLVDVEGIRGFMPGSHLSTELNDDLVGKTFRVKFLQVDPELGKLVVSNRRAILEEQMASVGRGDLLEGEVKAVKPYGAFVDVNGISALLHISQISYDRVSNIEKVFEVGMRIKCMVVDHDKAAGRIALSTRTLEPEPGDMLRDPQKVFDNAEASAEKWRERMEAEKKAREEAAKDIVSTLGEGLGLGGAEDDKAESLDTVLSEVTGEGDAAAQAGAVDAEAAAPEEGNPGAQA</sequence>
<feature type="region of interest" description="Disordered" evidence="5">
    <location>
        <begin position="402"/>
        <end position="431"/>
    </location>
</feature>
<dbReference type="AlphaFoldDB" id="A0A7R9UCG9"/>
<dbReference type="PANTHER" id="PTHR10724:SF7">
    <property type="entry name" value="SMALL RIBOSOMAL SUBUNIT PROTEIN BS1C"/>
    <property type="match status" value="1"/>
</dbReference>
<dbReference type="Gene3D" id="2.40.50.140">
    <property type="entry name" value="Nucleic acid-binding proteins"/>
    <property type="match status" value="3"/>
</dbReference>